<keyword evidence="6" id="KW-1015">Disulfide bond</keyword>
<accession>A0AAV6MXG8</accession>
<dbReference type="Pfam" id="PF17181">
    <property type="entry name" value="EPF"/>
    <property type="match status" value="1"/>
</dbReference>
<name>A0AAV6MXG8_9ROSI</name>
<keyword evidence="5" id="KW-0732">Signal</keyword>
<keyword evidence="4 7" id="KW-0964">Secreted</keyword>
<comment type="caution">
    <text evidence="8">The sequence shown here is derived from an EMBL/GenBank/DDBJ whole genome shotgun (WGS) entry which is preliminary data.</text>
</comment>
<comment type="similarity">
    <text evidence="2 7">Belongs to the plant cysteine rich small secretory peptide family. Epidermal patterning factor subfamily.</text>
</comment>
<evidence type="ECO:0000256" key="7">
    <source>
        <dbReference type="RuleBase" id="RU367102"/>
    </source>
</evidence>
<feature type="non-terminal residue" evidence="8">
    <location>
        <position position="1"/>
    </location>
</feature>
<dbReference type="PANTHER" id="PTHR33109:SF41">
    <property type="entry name" value="PROTEIN EPIDERMAL PATTERNING FACTOR 1"/>
    <property type="match status" value="1"/>
</dbReference>
<evidence type="ECO:0000256" key="5">
    <source>
        <dbReference type="ARBA" id="ARBA00022729"/>
    </source>
</evidence>
<protein>
    <recommendedName>
        <fullName evidence="7">Epidermal patterning factor-like protein</fullName>
    </recommendedName>
</protein>
<dbReference type="GO" id="GO:0010052">
    <property type="term" value="P:guard cell differentiation"/>
    <property type="evidence" value="ECO:0007669"/>
    <property type="project" value="UniProtKB-UniRule"/>
</dbReference>
<evidence type="ECO:0000313" key="9">
    <source>
        <dbReference type="Proteomes" id="UP000685013"/>
    </source>
</evidence>
<keyword evidence="9" id="KW-1185">Reference proteome</keyword>
<dbReference type="EMBL" id="JAGKQH010000011">
    <property type="protein sequence ID" value="KAG6589212.1"/>
    <property type="molecule type" value="Genomic_DNA"/>
</dbReference>
<comment type="function">
    <text evidence="7">Controls stomatal patterning.</text>
</comment>
<dbReference type="Proteomes" id="UP000685013">
    <property type="component" value="Chromosome 11"/>
</dbReference>
<organism evidence="8 9">
    <name type="scientific">Cucurbita argyrosperma subsp. sororia</name>
    <dbReference type="NCBI Taxonomy" id="37648"/>
    <lineage>
        <taxon>Eukaryota</taxon>
        <taxon>Viridiplantae</taxon>
        <taxon>Streptophyta</taxon>
        <taxon>Embryophyta</taxon>
        <taxon>Tracheophyta</taxon>
        <taxon>Spermatophyta</taxon>
        <taxon>Magnoliopsida</taxon>
        <taxon>eudicotyledons</taxon>
        <taxon>Gunneridae</taxon>
        <taxon>Pentapetalae</taxon>
        <taxon>rosids</taxon>
        <taxon>fabids</taxon>
        <taxon>Cucurbitales</taxon>
        <taxon>Cucurbitaceae</taxon>
        <taxon>Cucurbiteae</taxon>
        <taxon>Cucurbita</taxon>
    </lineage>
</organism>
<keyword evidence="3 7" id="KW-0217">Developmental protein</keyword>
<sequence length="226" mass="24219">MAATAATAAAGFGMVSGDVAAIGWRAVAGLVVVGVHNICGFCRGFFHGKGWHRDGLYWLLKASSDPKELTTVLRESSNPNLRTIRGLRISLHEQALEACGFALLLSNLHCFLVIPDTHFVPTHFQLNSRRGHHHKAAVDSVRAVEAAKGKSYWPVTKAVAAAVMGRKGPETVEVAGSSLPDCSHACGSCSPCRLVMISFVCATLHEAETCPMAYRCMCNNKSYPVP</sequence>
<dbReference type="AlphaFoldDB" id="A0AAV6MXG8"/>
<proteinExistence type="inferred from homology"/>
<evidence type="ECO:0000256" key="2">
    <source>
        <dbReference type="ARBA" id="ARBA00008127"/>
    </source>
</evidence>
<evidence type="ECO:0000256" key="6">
    <source>
        <dbReference type="ARBA" id="ARBA00023157"/>
    </source>
</evidence>
<gene>
    <name evidence="8" type="primary">EPF1</name>
    <name evidence="8" type="ORF">SDJN03_17777</name>
</gene>
<dbReference type="InterPro" id="IPR039455">
    <property type="entry name" value="EPFL"/>
</dbReference>
<comment type="subcellular location">
    <subcellularLocation>
        <location evidence="1 7">Secreted</location>
    </subcellularLocation>
</comment>
<dbReference type="GO" id="GO:0005576">
    <property type="term" value="C:extracellular region"/>
    <property type="evidence" value="ECO:0007669"/>
    <property type="project" value="UniProtKB-SubCell"/>
</dbReference>
<evidence type="ECO:0000313" key="8">
    <source>
        <dbReference type="EMBL" id="KAG6589212.1"/>
    </source>
</evidence>
<evidence type="ECO:0000256" key="4">
    <source>
        <dbReference type="ARBA" id="ARBA00022525"/>
    </source>
</evidence>
<evidence type="ECO:0000256" key="1">
    <source>
        <dbReference type="ARBA" id="ARBA00004613"/>
    </source>
</evidence>
<dbReference type="PANTHER" id="PTHR33109">
    <property type="entry name" value="EPIDERMAL PATTERNING FACTOR-LIKE PROTEIN 4"/>
    <property type="match status" value="1"/>
</dbReference>
<evidence type="ECO:0000256" key="3">
    <source>
        <dbReference type="ARBA" id="ARBA00022473"/>
    </source>
</evidence>
<reference evidence="8 9" key="1">
    <citation type="journal article" date="2021" name="Hortic Res">
        <title>The domestication of Cucurbita argyrosperma as revealed by the genome of its wild relative.</title>
        <authorList>
            <person name="Barrera-Redondo J."/>
            <person name="Sanchez-de la Vega G."/>
            <person name="Aguirre-Liguori J.A."/>
            <person name="Castellanos-Morales G."/>
            <person name="Gutierrez-Guerrero Y.T."/>
            <person name="Aguirre-Dugua X."/>
            <person name="Aguirre-Planter E."/>
            <person name="Tenaillon M.I."/>
            <person name="Lira-Saade R."/>
            <person name="Eguiarte L.E."/>
        </authorList>
    </citation>
    <scope>NUCLEOTIDE SEQUENCE [LARGE SCALE GENOMIC DNA]</scope>
    <source>
        <strain evidence="8">JBR-2021</strain>
    </source>
</reference>